<accession>A0A4Y1RLT1</accession>
<dbReference type="GO" id="GO:0030148">
    <property type="term" value="P:sphingolipid biosynthetic process"/>
    <property type="evidence" value="ECO:0007669"/>
    <property type="project" value="TreeGrafter"/>
</dbReference>
<keyword evidence="7 13" id="KW-0276">Fatty acid metabolism</keyword>
<dbReference type="GO" id="GO:0042761">
    <property type="term" value="P:very long-chain fatty acid biosynthetic process"/>
    <property type="evidence" value="ECO:0007669"/>
    <property type="project" value="TreeGrafter"/>
</dbReference>
<evidence type="ECO:0000256" key="8">
    <source>
        <dbReference type="ARBA" id="ARBA00022989"/>
    </source>
</evidence>
<comment type="similarity">
    <text evidence="3 13">Belongs to the very long-chain fatty acids dehydratase HACD family.</text>
</comment>
<comment type="catalytic activity">
    <reaction evidence="13">
        <text>a very-long-chain (3R)-3-hydroxyacyl-CoA = a very-long-chain (2E)-enoyl-CoA + H2O</text>
        <dbReference type="Rhea" id="RHEA:45812"/>
        <dbReference type="ChEBI" id="CHEBI:15377"/>
        <dbReference type="ChEBI" id="CHEBI:83728"/>
        <dbReference type="ChEBI" id="CHEBI:85440"/>
        <dbReference type="EC" id="4.2.1.134"/>
    </reaction>
</comment>
<evidence type="ECO:0000256" key="3">
    <source>
        <dbReference type="ARBA" id="ARBA00007811"/>
    </source>
</evidence>
<keyword evidence="11 13" id="KW-0275">Fatty acid biosynthesis</keyword>
<feature type="transmembrane region" description="Helical" evidence="13">
    <location>
        <begin position="43"/>
        <end position="63"/>
    </location>
</feature>
<dbReference type="EMBL" id="AP019302">
    <property type="protein sequence ID" value="BBH04858.1"/>
    <property type="molecule type" value="Genomic_DNA"/>
</dbReference>
<evidence type="ECO:0000256" key="9">
    <source>
        <dbReference type="ARBA" id="ARBA00023098"/>
    </source>
</evidence>
<comment type="function">
    <text evidence="13">Catalyzes the third of the four reactions of the long-chain fatty acids elongation cycle. This endoplasmic reticulum-bound enzymatic process, allows the addition of two carbons to the chain of long- and very long-chain fatty acids/VLCFAs per cycle. This enzyme catalyzes the dehydration of the 3-hydroxyacyl-CoA intermediate into trans-2,3-enoyl-CoA, within each cycle of fatty acid elongation. Thereby, it participates to the production of VLCFAs of different chain lengths that are involved in multiple biological processes as precursors of membrane lipids and lipid mediators.</text>
</comment>
<dbReference type="InterPro" id="IPR007482">
    <property type="entry name" value="Tyr_Pase-like_PTPLA"/>
</dbReference>
<evidence type="ECO:0000256" key="7">
    <source>
        <dbReference type="ARBA" id="ARBA00022832"/>
    </source>
</evidence>
<dbReference type="Pfam" id="PF04387">
    <property type="entry name" value="PTPLA"/>
    <property type="match status" value="1"/>
</dbReference>
<proteinExistence type="inferred from homology"/>
<dbReference type="GO" id="GO:0005789">
    <property type="term" value="C:endoplasmic reticulum membrane"/>
    <property type="evidence" value="ECO:0007669"/>
    <property type="project" value="UniProtKB-SubCell"/>
</dbReference>
<keyword evidence="6 13" id="KW-0812">Transmembrane</keyword>
<dbReference type="PANTHER" id="PTHR11035">
    <property type="entry name" value="VERY-LONG-CHAIN (3R)-3-HYDROXYACYL-COA DEHYDRATASE"/>
    <property type="match status" value="1"/>
</dbReference>
<protein>
    <recommendedName>
        <fullName evidence="4 13">Very-long-chain (3R)-3-hydroxyacyl-CoA dehydratase</fullName>
        <ecNumber evidence="4 13">4.2.1.134</ecNumber>
    </recommendedName>
</protein>
<evidence type="ECO:0000256" key="4">
    <source>
        <dbReference type="ARBA" id="ARBA00013122"/>
    </source>
</evidence>
<keyword evidence="5 13" id="KW-0444">Lipid biosynthesis</keyword>
<comment type="subcellular location">
    <subcellularLocation>
        <location evidence="13">Endoplasmic reticulum membrane</location>
        <topology evidence="13">Multi-pass membrane protein</topology>
    </subcellularLocation>
    <subcellularLocation>
        <location evidence="1">Membrane</location>
        <topology evidence="1">Multi-pass membrane protein</topology>
    </subcellularLocation>
</comment>
<dbReference type="UniPathway" id="UPA00094"/>
<keyword evidence="8 13" id="KW-1133">Transmembrane helix</keyword>
<evidence type="ECO:0000256" key="12">
    <source>
        <dbReference type="ARBA" id="ARBA00023239"/>
    </source>
</evidence>
<dbReference type="AlphaFoldDB" id="A0A4Y1RLT1"/>
<keyword evidence="10 13" id="KW-0472">Membrane</keyword>
<dbReference type="GO" id="GO:0030497">
    <property type="term" value="P:fatty acid elongation"/>
    <property type="evidence" value="ECO:0007669"/>
    <property type="project" value="TreeGrafter"/>
</dbReference>
<evidence type="ECO:0000256" key="2">
    <source>
        <dbReference type="ARBA" id="ARBA00005194"/>
    </source>
</evidence>
<evidence type="ECO:0000256" key="1">
    <source>
        <dbReference type="ARBA" id="ARBA00004141"/>
    </source>
</evidence>
<dbReference type="GO" id="GO:0102158">
    <property type="term" value="F:very-long-chain (3R)-3-hydroxyacyl-CoA dehydratase activity"/>
    <property type="evidence" value="ECO:0007669"/>
    <property type="project" value="UniProtKB-EC"/>
</dbReference>
<dbReference type="PANTHER" id="PTHR11035:SF35">
    <property type="entry name" value="VERY-LONG-CHAIN (3R)-3-HYDROXYACYL-COA DEHYDRATASE"/>
    <property type="match status" value="1"/>
</dbReference>
<keyword evidence="13" id="KW-0256">Endoplasmic reticulum</keyword>
<sequence length="307" mass="33504">MRYTAFIVLYPPGMAGETWLMYQALPFVKKTSLFPDLFAGLSYYNFLRVLLVCYPFLCLKLYLHMFKQRRSKLGKHPKKKKSKPLVSSSSVVLLSSTLSRSIYRTTSSVSKLPLESPGLQVRVVCGGELLMCVWGDVDEIVDKGSNGSADEWAEPVDPVVVPCPADDSGSEGDCWVHGCTIKGTSNQDVGTNNETNCNGGNDAYVALLWVKGCGINCVVIESFSLNELVAYQSTGCKPEKQACNHGSKQLGNPVQNRPDERDVAANKGTKCDSRVNMTAGDVCCNGNRHEKCKGMGQGSGYKASRCR</sequence>
<evidence type="ECO:0000256" key="10">
    <source>
        <dbReference type="ARBA" id="ARBA00023136"/>
    </source>
</evidence>
<dbReference type="EC" id="4.2.1.134" evidence="4 13"/>
<comment type="caution">
    <text evidence="13">Lacks conserved residue(s) required for the propagation of feature annotation.</text>
</comment>
<name>A0A4Y1RLT1_PRUDU</name>
<evidence type="ECO:0000256" key="13">
    <source>
        <dbReference type="RuleBase" id="RU363109"/>
    </source>
</evidence>
<evidence type="ECO:0000256" key="6">
    <source>
        <dbReference type="ARBA" id="ARBA00022692"/>
    </source>
</evidence>
<keyword evidence="9 13" id="KW-0443">Lipid metabolism</keyword>
<gene>
    <name evidence="14" type="ORF">Prudu_016097</name>
</gene>
<evidence type="ECO:0000313" key="14">
    <source>
        <dbReference type="EMBL" id="BBH04858.1"/>
    </source>
</evidence>
<comment type="pathway">
    <text evidence="2 13">Lipid metabolism; fatty acid biosynthesis.</text>
</comment>
<evidence type="ECO:0000256" key="11">
    <source>
        <dbReference type="ARBA" id="ARBA00023160"/>
    </source>
</evidence>
<organism evidence="14">
    <name type="scientific">Prunus dulcis</name>
    <name type="common">Almond</name>
    <name type="synonym">Amygdalus dulcis</name>
    <dbReference type="NCBI Taxonomy" id="3755"/>
    <lineage>
        <taxon>Eukaryota</taxon>
        <taxon>Viridiplantae</taxon>
        <taxon>Streptophyta</taxon>
        <taxon>Embryophyta</taxon>
        <taxon>Tracheophyta</taxon>
        <taxon>Spermatophyta</taxon>
        <taxon>Magnoliopsida</taxon>
        <taxon>eudicotyledons</taxon>
        <taxon>Gunneridae</taxon>
        <taxon>Pentapetalae</taxon>
        <taxon>rosids</taxon>
        <taxon>fabids</taxon>
        <taxon>Rosales</taxon>
        <taxon>Rosaceae</taxon>
        <taxon>Amygdaloideae</taxon>
        <taxon>Amygdaleae</taxon>
        <taxon>Prunus</taxon>
    </lineage>
</organism>
<evidence type="ECO:0000256" key="5">
    <source>
        <dbReference type="ARBA" id="ARBA00022516"/>
    </source>
</evidence>
<reference evidence="14" key="1">
    <citation type="journal article" date="2019" name="Science">
        <title>Mutation of a bHLH transcription factor allowed almond domestication.</title>
        <authorList>
            <person name="Sanchez-Perez R."/>
            <person name="Pavan S."/>
            <person name="Mazzeo R."/>
            <person name="Moldovan C."/>
            <person name="Aiese Cigliano R."/>
            <person name="Del Cueto J."/>
            <person name="Ricciardi F."/>
            <person name="Lotti C."/>
            <person name="Ricciardi L."/>
            <person name="Dicenta F."/>
            <person name="Lopez-Marques R.L."/>
            <person name="Lindberg Moller B."/>
        </authorList>
    </citation>
    <scope>NUCLEOTIDE SEQUENCE</scope>
</reference>
<keyword evidence="12 13" id="KW-0456">Lyase</keyword>